<dbReference type="GO" id="GO:0022857">
    <property type="term" value="F:transmembrane transporter activity"/>
    <property type="evidence" value="ECO:0007669"/>
    <property type="project" value="InterPro"/>
</dbReference>
<feature type="transmembrane region" description="Helical" evidence="25">
    <location>
        <begin position="196"/>
        <end position="220"/>
    </location>
</feature>
<comment type="catalytic activity">
    <reaction evidence="14">
        <text>L-aspartyl-L-lysine(out) = L-aspartyl-L-lysine(in)</text>
        <dbReference type="Rhea" id="RHEA:79411"/>
        <dbReference type="ChEBI" id="CHEBI:229953"/>
    </reaction>
</comment>
<gene>
    <name evidence="27" type="ORF">H9863_07625</name>
</gene>
<dbReference type="Pfam" id="PF07690">
    <property type="entry name" value="MFS_1"/>
    <property type="match status" value="1"/>
</dbReference>
<dbReference type="PROSITE" id="PS50850">
    <property type="entry name" value="MFS"/>
    <property type="match status" value="1"/>
</dbReference>
<organism evidence="27 28">
    <name type="scientific">Candidatus Odoribacter faecigallinarum</name>
    <dbReference type="NCBI Taxonomy" id="2838706"/>
    <lineage>
        <taxon>Bacteria</taxon>
        <taxon>Pseudomonadati</taxon>
        <taxon>Bacteroidota</taxon>
        <taxon>Bacteroidia</taxon>
        <taxon>Bacteroidales</taxon>
        <taxon>Odoribacteraceae</taxon>
        <taxon>Odoribacter</taxon>
    </lineage>
</organism>
<feature type="transmembrane region" description="Helical" evidence="25">
    <location>
        <begin position="294"/>
        <end position="315"/>
    </location>
</feature>
<evidence type="ECO:0000256" key="7">
    <source>
        <dbReference type="ARBA" id="ARBA00023228"/>
    </source>
</evidence>
<evidence type="ECO:0000256" key="6">
    <source>
        <dbReference type="ARBA" id="ARBA00023136"/>
    </source>
</evidence>
<evidence type="ECO:0000256" key="9">
    <source>
        <dbReference type="ARBA" id="ARBA00044878"/>
    </source>
</evidence>
<comment type="catalytic activity">
    <reaction evidence="9">
        <text>L-histidyl-glycine(out) = L-histidyl-glycine(in)</text>
        <dbReference type="Rhea" id="RHEA:79395"/>
        <dbReference type="ChEBI" id="CHEBI:229957"/>
    </reaction>
</comment>
<comment type="catalytic activity">
    <reaction evidence="12">
        <text>L-lysyl-L-alpha-amino acid(out) = L-lysyl-L-alpha-amino acid(in)</text>
        <dbReference type="Rhea" id="RHEA:79387"/>
        <dbReference type="ChEBI" id="CHEBI:229965"/>
    </reaction>
</comment>
<evidence type="ECO:0000256" key="16">
    <source>
        <dbReference type="ARBA" id="ARBA00044900"/>
    </source>
</evidence>
<evidence type="ECO:0000256" key="20">
    <source>
        <dbReference type="ARBA" id="ARBA00044924"/>
    </source>
</evidence>
<evidence type="ECO:0000256" key="11">
    <source>
        <dbReference type="ARBA" id="ARBA00044884"/>
    </source>
</evidence>
<evidence type="ECO:0000256" key="12">
    <source>
        <dbReference type="ARBA" id="ARBA00044891"/>
    </source>
</evidence>
<evidence type="ECO:0000256" key="21">
    <source>
        <dbReference type="ARBA" id="ARBA00044985"/>
    </source>
</evidence>
<feature type="transmembrane region" description="Helical" evidence="25">
    <location>
        <begin position="322"/>
        <end position="342"/>
    </location>
</feature>
<reference evidence="27" key="2">
    <citation type="submission" date="2021-04" db="EMBL/GenBank/DDBJ databases">
        <authorList>
            <person name="Gilroy R."/>
        </authorList>
    </citation>
    <scope>NUCLEOTIDE SEQUENCE</scope>
    <source>
        <strain evidence="27">23274</strain>
    </source>
</reference>
<comment type="catalytic activity">
    <reaction evidence="18">
        <text>L-histidyl-L-alpha-amino acid(out) = L-histidyl-L-alpha-amino acid(in)</text>
        <dbReference type="Rhea" id="RHEA:79379"/>
        <dbReference type="ChEBI" id="CHEBI:229964"/>
    </reaction>
</comment>
<protein>
    <recommendedName>
        <fullName evidence="21">Lysosomal dipeptide transporter MFSD1</fullName>
    </recommendedName>
    <alternativeName>
        <fullName evidence="22">Major facilitator superfamily domain-containing protein 1</fullName>
    </alternativeName>
</protein>
<reference evidence="27" key="1">
    <citation type="journal article" date="2021" name="PeerJ">
        <title>Extensive microbial diversity within the chicken gut microbiome revealed by metagenomics and culture.</title>
        <authorList>
            <person name="Gilroy R."/>
            <person name="Ravi A."/>
            <person name="Getino M."/>
            <person name="Pursley I."/>
            <person name="Horton D.L."/>
            <person name="Alikhan N.F."/>
            <person name="Baker D."/>
            <person name="Gharbi K."/>
            <person name="Hall N."/>
            <person name="Watson M."/>
            <person name="Adriaenssens E.M."/>
            <person name="Foster-Nyarko E."/>
            <person name="Jarju S."/>
            <person name="Secka A."/>
            <person name="Antonio M."/>
            <person name="Oren A."/>
            <person name="Chaudhuri R.R."/>
            <person name="La Ragione R."/>
            <person name="Hildebrand F."/>
            <person name="Pallen M.J."/>
        </authorList>
    </citation>
    <scope>NUCLEOTIDE SEQUENCE</scope>
    <source>
        <strain evidence="27">23274</strain>
    </source>
</reference>
<evidence type="ECO:0000256" key="19">
    <source>
        <dbReference type="ARBA" id="ARBA00044919"/>
    </source>
</evidence>
<feature type="transmembrane region" description="Helical" evidence="25">
    <location>
        <begin position="129"/>
        <end position="151"/>
    </location>
</feature>
<dbReference type="InterPro" id="IPR036259">
    <property type="entry name" value="MFS_trans_sf"/>
</dbReference>
<keyword evidence="5 25" id="KW-1133">Transmembrane helix</keyword>
<evidence type="ECO:0000256" key="4">
    <source>
        <dbReference type="ARBA" id="ARBA00022692"/>
    </source>
</evidence>
<comment type="function">
    <text evidence="23">Lysosomal dipeptide uniporter that selectively exports lysine, arginine or histidine-containing dipeptides with a net positive charge from the lysosome lumen into the cytosol. Could play a role in a specific type of protein O-glycosylation indirectly regulating macrophages migration and tissue invasion. Also essential for liver homeostasis.</text>
</comment>
<evidence type="ECO:0000256" key="23">
    <source>
        <dbReference type="ARBA" id="ARBA00045709"/>
    </source>
</evidence>
<evidence type="ECO:0000256" key="15">
    <source>
        <dbReference type="ARBA" id="ARBA00044899"/>
    </source>
</evidence>
<evidence type="ECO:0000313" key="27">
    <source>
        <dbReference type="EMBL" id="HIX03966.1"/>
    </source>
</evidence>
<feature type="transmembrane region" description="Helical" evidence="25">
    <location>
        <begin position="254"/>
        <end position="274"/>
    </location>
</feature>
<evidence type="ECO:0000256" key="5">
    <source>
        <dbReference type="ARBA" id="ARBA00022989"/>
    </source>
</evidence>
<dbReference type="Proteomes" id="UP000824202">
    <property type="component" value="Unassembled WGS sequence"/>
</dbReference>
<evidence type="ECO:0000256" key="17">
    <source>
        <dbReference type="ARBA" id="ARBA00044903"/>
    </source>
</evidence>
<feature type="transmembrane region" description="Helical" evidence="25">
    <location>
        <begin position="89"/>
        <end position="109"/>
    </location>
</feature>
<evidence type="ECO:0000256" key="2">
    <source>
        <dbReference type="ARBA" id="ARBA00008335"/>
    </source>
</evidence>
<comment type="catalytic activity">
    <reaction evidence="13">
        <text>L-alpha-aminoacyl-L-lysine(out) = L-alpha-aminoacyl-L-lysine(in)</text>
        <dbReference type="Rhea" id="RHEA:79383"/>
        <dbReference type="ChEBI" id="CHEBI:229966"/>
    </reaction>
</comment>
<evidence type="ECO:0000256" key="8">
    <source>
        <dbReference type="ARBA" id="ARBA00044876"/>
    </source>
</evidence>
<dbReference type="PANTHER" id="PTHR23512:SF3">
    <property type="entry name" value="MAJOR FACILITATOR SUPERFAMILY DOMAIN-CONTAINING PROTEIN 1"/>
    <property type="match status" value="1"/>
</dbReference>
<evidence type="ECO:0000256" key="13">
    <source>
        <dbReference type="ARBA" id="ARBA00044893"/>
    </source>
</evidence>
<evidence type="ECO:0000256" key="1">
    <source>
        <dbReference type="ARBA" id="ARBA00004155"/>
    </source>
</evidence>
<comment type="catalytic activity">
    <reaction evidence="16">
        <text>L-lysyl-L-lysine(out) = L-lysyl-L-lysine(in)</text>
        <dbReference type="Rhea" id="RHEA:79403"/>
        <dbReference type="ChEBI" id="CHEBI:229956"/>
    </reaction>
</comment>
<feature type="transmembrane region" description="Helical" evidence="25">
    <location>
        <begin position="54"/>
        <end position="77"/>
    </location>
</feature>
<dbReference type="InterPro" id="IPR020846">
    <property type="entry name" value="MFS_dom"/>
</dbReference>
<evidence type="ECO:0000256" key="24">
    <source>
        <dbReference type="ARBA" id="ARBA00046376"/>
    </source>
</evidence>
<feature type="transmembrane region" description="Helical" evidence="25">
    <location>
        <begin position="163"/>
        <end position="184"/>
    </location>
</feature>
<evidence type="ECO:0000256" key="25">
    <source>
        <dbReference type="SAM" id="Phobius"/>
    </source>
</evidence>
<comment type="subcellular location">
    <subcellularLocation>
        <location evidence="1">Lysosome membrane</location>
        <topology evidence="1">Multi-pass membrane protein</topology>
    </subcellularLocation>
</comment>
<dbReference type="GO" id="GO:0005765">
    <property type="term" value="C:lysosomal membrane"/>
    <property type="evidence" value="ECO:0007669"/>
    <property type="project" value="UniProtKB-SubCell"/>
</dbReference>
<feature type="transmembrane region" description="Helical" evidence="25">
    <location>
        <begin position="384"/>
        <end position="403"/>
    </location>
</feature>
<proteinExistence type="inferred from homology"/>
<dbReference type="Gene3D" id="1.20.1250.20">
    <property type="entry name" value="MFS general substrate transporter like domains"/>
    <property type="match status" value="2"/>
</dbReference>
<feature type="transmembrane region" description="Helical" evidence="25">
    <location>
        <begin position="348"/>
        <end position="372"/>
    </location>
</feature>
<evidence type="ECO:0000256" key="14">
    <source>
        <dbReference type="ARBA" id="ARBA00044898"/>
    </source>
</evidence>
<dbReference type="InterPro" id="IPR011701">
    <property type="entry name" value="MFS"/>
</dbReference>
<accession>A0A9D1V0P0</accession>
<comment type="catalytic activity">
    <reaction evidence="20">
        <text>L-lysyl-glycine(out) = L-lysyl-glycine(in)</text>
        <dbReference type="Rhea" id="RHEA:79407"/>
        <dbReference type="ChEBI" id="CHEBI:191202"/>
    </reaction>
</comment>
<feature type="transmembrane region" description="Helical" evidence="25">
    <location>
        <begin position="433"/>
        <end position="454"/>
    </location>
</feature>
<comment type="catalytic activity">
    <reaction evidence="17">
        <text>L-arginyl-glycine(out) = L-arginyl-glycine(in)</text>
        <dbReference type="Rhea" id="RHEA:79391"/>
        <dbReference type="ChEBI" id="CHEBI:229955"/>
    </reaction>
</comment>
<evidence type="ECO:0000256" key="3">
    <source>
        <dbReference type="ARBA" id="ARBA00022448"/>
    </source>
</evidence>
<comment type="subunit">
    <text evidence="24">Homodimer. Interacts with lysosomal protein GLMP (via lumenal domain); the interaction starts while both proteins are still in the endoplasmic reticulum and is required for stabilization of MFSD1 in lysosomes but has no direct effect on its targeting to lysosomes or transporter activity.</text>
</comment>
<evidence type="ECO:0000256" key="18">
    <source>
        <dbReference type="ARBA" id="ARBA00044912"/>
    </source>
</evidence>
<comment type="caution">
    <text evidence="27">The sequence shown here is derived from an EMBL/GenBank/DDBJ whole genome shotgun (WGS) entry which is preliminary data.</text>
</comment>
<comment type="similarity">
    <text evidence="2">Belongs to the major facilitator superfamily.</text>
</comment>
<keyword evidence="7" id="KW-0458">Lysosome</keyword>
<keyword evidence="3" id="KW-0813">Transport</keyword>
<evidence type="ECO:0000313" key="28">
    <source>
        <dbReference type="Proteomes" id="UP000824202"/>
    </source>
</evidence>
<evidence type="ECO:0000256" key="10">
    <source>
        <dbReference type="ARBA" id="ARBA00044881"/>
    </source>
</evidence>
<dbReference type="AlphaFoldDB" id="A0A9D1V0P0"/>
<keyword evidence="4 25" id="KW-0812">Transmembrane</keyword>
<name>A0A9D1V0P0_9BACT</name>
<comment type="catalytic activity">
    <reaction evidence="11">
        <text>L-alpha-aminoacyl-L-histidine(out) = L-alpha-aminoacyl-L-histidine(in)</text>
        <dbReference type="Rhea" id="RHEA:79375"/>
        <dbReference type="ChEBI" id="CHEBI:229967"/>
    </reaction>
</comment>
<comment type="catalytic activity">
    <reaction evidence="10">
        <text>L-alpha-aminoacyl-L-arginine(out) = L-alpha-aminoacyl-L-arginine(in)</text>
        <dbReference type="Rhea" id="RHEA:79367"/>
        <dbReference type="ChEBI" id="CHEBI:229968"/>
    </reaction>
</comment>
<dbReference type="EMBL" id="DXFT01000147">
    <property type="protein sequence ID" value="HIX03966.1"/>
    <property type="molecule type" value="Genomic_DNA"/>
</dbReference>
<evidence type="ECO:0000256" key="22">
    <source>
        <dbReference type="ARBA" id="ARBA00045018"/>
    </source>
</evidence>
<dbReference type="SUPFAM" id="SSF103473">
    <property type="entry name" value="MFS general substrate transporter"/>
    <property type="match status" value="1"/>
</dbReference>
<feature type="transmembrane region" description="Helical" evidence="25">
    <location>
        <begin position="14"/>
        <end position="34"/>
    </location>
</feature>
<feature type="domain" description="Major facilitator superfamily (MFS) profile" evidence="26">
    <location>
        <begin position="19"/>
        <end position="459"/>
    </location>
</feature>
<comment type="catalytic activity">
    <reaction evidence="15">
        <text>L-arginyl-L-alpha-amino acid(out) = L-arginyl-L-alpha-amino acid(in)</text>
        <dbReference type="Rhea" id="RHEA:79371"/>
        <dbReference type="ChEBI" id="CHEBI:84315"/>
    </reaction>
</comment>
<comment type="catalytic activity">
    <reaction evidence="8">
        <text>L-lysyl-L-alanine(out) = L-lysyl-L-alanine(in)</text>
        <dbReference type="Rhea" id="RHEA:79399"/>
        <dbReference type="ChEBI" id="CHEBI:229954"/>
    </reaction>
</comment>
<dbReference type="PANTHER" id="PTHR23512">
    <property type="entry name" value="MAJOR FACILITATOR SUPERFAMILY DOMAIN-CONTAINING PROTEIN 1"/>
    <property type="match status" value="1"/>
</dbReference>
<sequence>MTEKIQLTLRDSKAARWTALILIALMMFFAYMFVDVMSPLQTLIESKRSWTPDVFGTYAASEYILNVCGFLILAGIILDKFGVRFTGTLSASLMVVGAAIKFIAVSDAFQGSGLCNWLDSWWTTLPGNAKLACLGFMIFGCGCEMAGITVSRAIARWFEGKEMALAMGLEMAIARLGVFAVLSLSPLLANKFDGSVVAPIAFCTALLLIGLINFIVFTFMDRKLDKQMGIDASTTPEEDKFKFSDIKYIFGSKMFWLIALLCVLYYSAIFPFQRYATNFLESTLSIPTEEAANIFRWFPILAMILTPLLGSYLDYKGKGASMLMYGALIMIACHLSYAFLLPAYPAKWFAFLITVVLGVSFSLVPAALWPSVPKVIEPKIMGSAYALIFWIQNIGLCFVPKIIGNVLNATNPGIAEAREAAMAAGETLPAYDYTVPMIIFASFGVLAFILGIWLKREDVIKGYGLELPNIKK</sequence>
<keyword evidence="6 25" id="KW-0472">Membrane</keyword>
<comment type="catalytic activity">
    <reaction evidence="19">
        <text>L-alanyl-L-lysine(out) = L-alanyl-L-lysine(in)</text>
        <dbReference type="Rhea" id="RHEA:79415"/>
        <dbReference type="ChEBI" id="CHEBI:192470"/>
    </reaction>
</comment>
<evidence type="ECO:0000259" key="26">
    <source>
        <dbReference type="PROSITE" id="PS50850"/>
    </source>
</evidence>
<dbReference type="InterPro" id="IPR052187">
    <property type="entry name" value="MFSD1"/>
</dbReference>